<dbReference type="Proteomes" id="UP000758155">
    <property type="component" value="Unassembled WGS sequence"/>
</dbReference>
<sequence length="179" mass="18307">MIFNTQLLALATVASTLVGALPLDNIAPRAKSYSVVNVGGGASTEAVVDQTTKTVEVTNAGPTVTAKATTTVIESVPAPAETSISTSTNSPVSSPTPFPTSTSSSTSIKATTTSPSKIVTPTPIFVTVTVTDDAGPTEYYDNGMWHTSYRIKTFEAVAATTLPSTTSDMAASSTALPAW</sequence>
<dbReference type="OrthoDB" id="3798369at2759"/>
<dbReference type="EMBL" id="SWKV01000053">
    <property type="protein sequence ID" value="KAF3036051.1"/>
    <property type="molecule type" value="Genomic_DNA"/>
</dbReference>
<proteinExistence type="predicted"/>
<feature type="chain" id="PRO_5040128953" evidence="2">
    <location>
        <begin position="21"/>
        <end position="179"/>
    </location>
</feature>
<name>A0A9P4WLW6_9PLEO</name>
<feature type="compositionally biased region" description="Low complexity" evidence="1">
    <location>
        <begin position="82"/>
        <end position="114"/>
    </location>
</feature>
<gene>
    <name evidence="3" type="ORF">E8E12_004858</name>
</gene>
<reference evidence="3" key="1">
    <citation type="submission" date="2019-04" db="EMBL/GenBank/DDBJ databases">
        <title>Sequencing of skin fungus with MAO and IRED activity.</title>
        <authorList>
            <person name="Marsaioli A.J."/>
            <person name="Bonatto J.M.C."/>
            <person name="Reis Junior O."/>
        </authorList>
    </citation>
    <scope>NUCLEOTIDE SEQUENCE</scope>
    <source>
        <strain evidence="3">28M1</strain>
    </source>
</reference>
<dbReference type="AlphaFoldDB" id="A0A9P4WLW6"/>
<accession>A0A9P4WLW6</accession>
<keyword evidence="4" id="KW-1185">Reference proteome</keyword>
<comment type="caution">
    <text evidence="3">The sequence shown here is derived from an EMBL/GenBank/DDBJ whole genome shotgun (WGS) entry which is preliminary data.</text>
</comment>
<evidence type="ECO:0000313" key="4">
    <source>
        <dbReference type="Proteomes" id="UP000758155"/>
    </source>
</evidence>
<feature type="region of interest" description="Disordered" evidence="1">
    <location>
        <begin position="79"/>
        <end position="114"/>
    </location>
</feature>
<evidence type="ECO:0000256" key="1">
    <source>
        <dbReference type="SAM" id="MobiDB-lite"/>
    </source>
</evidence>
<evidence type="ECO:0000256" key="2">
    <source>
        <dbReference type="SAM" id="SignalP"/>
    </source>
</evidence>
<evidence type="ECO:0000313" key="3">
    <source>
        <dbReference type="EMBL" id="KAF3036051.1"/>
    </source>
</evidence>
<protein>
    <submittedName>
        <fullName evidence="3">Uncharacterized protein</fullName>
    </submittedName>
</protein>
<keyword evidence="2" id="KW-0732">Signal</keyword>
<feature type="signal peptide" evidence="2">
    <location>
        <begin position="1"/>
        <end position="20"/>
    </location>
</feature>
<organism evidence="3 4">
    <name type="scientific">Didymella heteroderae</name>
    <dbReference type="NCBI Taxonomy" id="1769908"/>
    <lineage>
        <taxon>Eukaryota</taxon>
        <taxon>Fungi</taxon>
        <taxon>Dikarya</taxon>
        <taxon>Ascomycota</taxon>
        <taxon>Pezizomycotina</taxon>
        <taxon>Dothideomycetes</taxon>
        <taxon>Pleosporomycetidae</taxon>
        <taxon>Pleosporales</taxon>
        <taxon>Pleosporineae</taxon>
        <taxon>Didymellaceae</taxon>
        <taxon>Didymella</taxon>
    </lineage>
</organism>